<keyword evidence="2" id="KW-1185">Reference proteome</keyword>
<organism evidence="1 2">
    <name type="scientific">Subdoligranulum variabile DSM 15176</name>
    <dbReference type="NCBI Taxonomy" id="411471"/>
    <lineage>
        <taxon>Bacteria</taxon>
        <taxon>Bacillati</taxon>
        <taxon>Bacillota</taxon>
        <taxon>Clostridia</taxon>
        <taxon>Eubacteriales</taxon>
        <taxon>Oscillospiraceae</taxon>
        <taxon>Subdoligranulum</taxon>
    </lineage>
</organism>
<gene>
    <name evidence="1" type="ORF">SUBVAR_07258</name>
</gene>
<name>D1PS74_9FIRM</name>
<proteinExistence type="predicted"/>
<accession>D1PS74</accession>
<evidence type="ECO:0000313" key="1">
    <source>
        <dbReference type="EMBL" id="EFB74452.1"/>
    </source>
</evidence>
<dbReference type="EMBL" id="ACBY02000070">
    <property type="protein sequence ID" value="EFB74452.1"/>
    <property type="molecule type" value="Genomic_DNA"/>
</dbReference>
<sequence length="83" mass="9603">MLARVESKVSITFLLIAKFLRLVLSRPRHSLFGSIIVAFWKPTYTFFAQIAVFPANSAFLRIFTGFSLVETHKINRFYIVHNP</sequence>
<reference evidence="1" key="1">
    <citation type="submission" date="2009-12" db="EMBL/GenBank/DDBJ databases">
        <authorList>
            <person name="Weinstock G."/>
            <person name="Sodergren E."/>
            <person name="Clifton S."/>
            <person name="Fulton L."/>
            <person name="Fulton B."/>
            <person name="Courtney L."/>
            <person name="Fronick C."/>
            <person name="Harrison M."/>
            <person name="Strong C."/>
            <person name="Farmer C."/>
            <person name="Delahaunty K."/>
            <person name="Markovic C."/>
            <person name="Hall O."/>
            <person name="Minx P."/>
            <person name="Tomlinson C."/>
            <person name="Mitreva M."/>
            <person name="Nelson J."/>
            <person name="Hou S."/>
            <person name="Wollam A."/>
            <person name="Pepin K.H."/>
            <person name="Johnson M."/>
            <person name="Bhonagiri V."/>
            <person name="Nash W.E."/>
            <person name="Warren W."/>
            <person name="Chinwalla A."/>
            <person name="Mardis E.R."/>
            <person name="Wilson R.K."/>
        </authorList>
    </citation>
    <scope>NUCLEOTIDE SEQUENCE [LARGE SCALE GENOMIC DNA]</scope>
    <source>
        <strain evidence="1">DSM 15176</strain>
    </source>
</reference>
<dbReference type="AlphaFoldDB" id="D1PS74"/>
<protein>
    <submittedName>
        <fullName evidence="1">Uncharacterized protein</fullName>
    </submittedName>
</protein>
<dbReference type="HOGENOM" id="CLU_2541309_0_0_9"/>
<evidence type="ECO:0000313" key="2">
    <source>
        <dbReference type="Proteomes" id="UP000003438"/>
    </source>
</evidence>
<dbReference type="Proteomes" id="UP000003438">
    <property type="component" value="Unassembled WGS sequence"/>
</dbReference>
<comment type="caution">
    <text evidence="1">The sequence shown here is derived from an EMBL/GenBank/DDBJ whole genome shotgun (WGS) entry which is preliminary data.</text>
</comment>